<protein>
    <submittedName>
        <fullName evidence="4">Heparinase</fullName>
    </submittedName>
</protein>
<proteinExistence type="predicted"/>
<name>A0A6N6VQ39_9HYPH</name>
<dbReference type="InterPro" id="IPR012480">
    <property type="entry name" value="Hepar_II_III_C"/>
</dbReference>
<organism evidence="4 5">
    <name type="scientific">Parvibaculum sedimenti</name>
    <dbReference type="NCBI Taxonomy" id="2608632"/>
    <lineage>
        <taxon>Bacteria</taxon>
        <taxon>Pseudomonadati</taxon>
        <taxon>Pseudomonadota</taxon>
        <taxon>Alphaproteobacteria</taxon>
        <taxon>Hyphomicrobiales</taxon>
        <taxon>Parvibaculaceae</taxon>
        <taxon>Parvibaculum</taxon>
    </lineage>
</organism>
<comment type="subcellular location">
    <subcellularLocation>
        <location evidence="1">Cell envelope</location>
    </subcellularLocation>
</comment>
<evidence type="ECO:0000256" key="2">
    <source>
        <dbReference type="SAM" id="MobiDB-lite"/>
    </source>
</evidence>
<feature type="region of interest" description="Disordered" evidence="2">
    <location>
        <begin position="1"/>
        <end position="28"/>
    </location>
</feature>
<comment type="caution">
    <text evidence="4">The sequence shown here is derived from an EMBL/GenBank/DDBJ whole genome shotgun (WGS) entry which is preliminary data.</text>
</comment>
<evidence type="ECO:0000313" key="4">
    <source>
        <dbReference type="EMBL" id="KAB7742307.1"/>
    </source>
</evidence>
<dbReference type="GO" id="GO:0016829">
    <property type="term" value="F:lyase activity"/>
    <property type="evidence" value="ECO:0007669"/>
    <property type="project" value="InterPro"/>
</dbReference>
<evidence type="ECO:0000259" key="3">
    <source>
        <dbReference type="Pfam" id="PF07940"/>
    </source>
</evidence>
<feature type="domain" description="Heparinase II/III-like C-terminal" evidence="3">
    <location>
        <begin position="366"/>
        <end position="630"/>
    </location>
</feature>
<evidence type="ECO:0000313" key="5">
    <source>
        <dbReference type="Proteomes" id="UP000468901"/>
    </source>
</evidence>
<keyword evidence="5" id="KW-1185">Reference proteome</keyword>
<evidence type="ECO:0000256" key="1">
    <source>
        <dbReference type="ARBA" id="ARBA00004196"/>
    </source>
</evidence>
<gene>
    <name evidence="4" type="ORF">F2P47_03325</name>
</gene>
<dbReference type="Gene3D" id="2.70.98.70">
    <property type="match status" value="1"/>
</dbReference>
<dbReference type="RefSeq" id="WP_152214729.1">
    <property type="nucleotide sequence ID" value="NZ_WESC01000002.1"/>
</dbReference>
<dbReference type="InterPro" id="IPR008929">
    <property type="entry name" value="Chondroitin_lyas"/>
</dbReference>
<dbReference type="Gene3D" id="1.50.10.100">
    <property type="entry name" value="Chondroitin AC/alginate lyase"/>
    <property type="match status" value="1"/>
</dbReference>
<dbReference type="AlphaFoldDB" id="A0A6N6VQ39"/>
<dbReference type="Proteomes" id="UP000468901">
    <property type="component" value="Unassembled WGS sequence"/>
</dbReference>
<reference evidence="4 5" key="1">
    <citation type="submission" date="2019-09" db="EMBL/GenBank/DDBJ databases">
        <title>Parvibaculum sedimenti sp. nov., isolated from sediment.</title>
        <authorList>
            <person name="Wang Y."/>
        </authorList>
    </citation>
    <scope>NUCLEOTIDE SEQUENCE [LARGE SCALE GENOMIC DNA]</scope>
    <source>
        <strain evidence="4 5">HXT-9</strain>
    </source>
</reference>
<dbReference type="GO" id="GO:0030313">
    <property type="term" value="C:cell envelope"/>
    <property type="evidence" value="ECO:0007669"/>
    <property type="project" value="UniProtKB-SubCell"/>
</dbReference>
<dbReference type="Pfam" id="PF07940">
    <property type="entry name" value="Hepar_II_III_C"/>
    <property type="match status" value="1"/>
</dbReference>
<dbReference type="EMBL" id="WESC01000002">
    <property type="protein sequence ID" value="KAB7742307.1"/>
    <property type="molecule type" value="Genomic_DNA"/>
</dbReference>
<sequence length="652" mass="71324">MQETSRPFAEPLEEARTDSGRPQASGMAHMTEVEIDPPQPGSPVVEAQSSPTYYSMPPGNRAVDLVGAALVRARDVMLARTYATWAYGQTLRGPMPDHMVLYPRDLRPGLADKAEALFQGRWSLPGGQVKTDGGSPFAATPPTDAWAEELHGFSWLRHFTAAGGDAARTYAQTLVAGWMTQQSAHWDRIAWAPHVIGRRLTSWVANGALIIDGSDLIYRSTLLRNMARQARHLARTAALAPAGEKRLTAALGLAFSGLCLSEGEKRLEKGLRLVCRELNRQVLADGGHVSRNPAAILSIMLDLISLRDAMAARGLEVPKPIRDAVDRMMPMLRFFRHGDGRLALFNGANEGLDGAIDAVLAYDDTRGKPFGFAPHSGYQRMAAGHARLIADTGPPPPGRYSHDAHAGCLSFEISSGKSRLIVNCGTTRVLGPDWEAASRATAAHSTLVLADTSSARILRGKFTRALLGARTMEGPTRVESRRHENDSGIWLEASHNGYEKLFGLVHRRRLFFSGAGDELRGEDLLVTNEPRKAFPWQRRYWHKPPEDPAFAIRFHLHPDAKLSLSQEGASALVRLGNGEGWQLYARIAGVEVPLTIEESVYLGGGDTTRRAEQIVVVSKVFRGEAKVNWAWKRVSGAPAKREAPELPELPDL</sequence>
<accession>A0A6N6VQ39</accession>